<dbReference type="InterPro" id="IPR029237">
    <property type="entry name" value="Long_scorpion_toxin_alpha/beta"/>
</dbReference>
<protein>
    <submittedName>
        <fullName evidence="8">Putative scorpine-like peptide</fullName>
    </submittedName>
</protein>
<accession>A0A1V1WBN5</accession>
<dbReference type="Pfam" id="PF14866">
    <property type="entry name" value="Scorpion_toxin_alpha-beta"/>
    <property type="match status" value="1"/>
</dbReference>
<dbReference type="EMBL" id="GFCD01000020">
    <property type="protein sequence ID" value="JAV45765.1"/>
    <property type="molecule type" value="Transcribed_RNA"/>
</dbReference>
<evidence type="ECO:0000259" key="7">
    <source>
        <dbReference type="PROSITE" id="PS51862"/>
    </source>
</evidence>
<evidence type="ECO:0000256" key="1">
    <source>
        <dbReference type="ARBA" id="ARBA00004613"/>
    </source>
</evidence>
<comment type="caution">
    <text evidence="5">Lacks conserved residue(s) required for the propagation of feature annotation.</text>
</comment>
<dbReference type="GO" id="GO:0090729">
    <property type="term" value="F:toxin activity"/>
    <property type="evidence" value="ECO:0007669"/>
    <property type="project" value="UniProtKB-UniRule"/>
</dbReference>
<evidence type="ECO:0000256" key="3">
    <source>
        <dbReference type="ARBA" id="ARBA00022656"/>
    </source>
</evidence>
<evidence type="ECO:0000256" key="4">
    <source>
        <dbReference type="ARBA" id="ARBA00023157"/>
    </source>
</evidence>
<feature type="signal peptide" evidence="6">
    <location>
        <begin position="1"/>
        <end position="19"/>
    </location>
</feature>
<reference evidence="8" key="1">
    <citation type="journal article" date="2016" name="Toxins">
        <title>Venom Gland Transcriptomic and Proteomic Analyses of the Enigmatic Scorpion Superstitionia donensis (Scorpiones: Superstitioniidae), with Insights on the Evolution of Its Venom Components.</title>
        <authorList>
            <person name="Santibanez-Lopez C.E."/>
            <person name="Cid-Uribe J.I."/>
            <person name="Batista C.V."/>
            <person name="Ortiz E."/>
            <person name="Possani L.D."/>
        </authorList>
    </citation>
    <scope>NUCLEOTIDE SEQUENCE</scope>
    <source>
        <strain evidence="8">Pooled</strain>
        <tissue evidence="8">Venom gland</tissue>
    </source>
</reference>
<proteinExistence type="predicted"/>
<comment type="subcellular location">
    <subcellularLocation>
        <location evidence="1">Secreted</location>
    </subcellularLocation>
</comment>
<keyword evidence="6" id="KW-0732">Signal</keyword>
<evidence type="ECO:0000256" key="2">
    <source>
        <dbReference type="ARBA" id="ARBA00022525"/>
    </source>
</evidence>
<feature type="domain" description="BetaSPN-type CS-alpha/beta" evidence="7">
    <location>
        <begin position="54"/>
        <end position="94"/>
    </location>
</feature>
<dbReference type="PROSITE" id="PS51862">
    <property type="entry name" value="BSPN_CSAB"/>
    <property type="match status" value="1"/>
</dbReference>
<sequence>MNAKLTILFFLVLVSIASAGLTEKKVQGYLDKKLKDGMVKTALKSIVHKFTKSQYGCAADMDVTGNCQKHCQEAEQADGICHGMKCKCGVPRAYRK</sequence>
<evidence type="ECO:0000256" key="5">
    <source>
        <dbReference type="PROSITE-ProRule" id="PRU01209"/>
    </source>
</evidence>
<feature type="chain" id="PRO_5012234323" evidence="6">
    <location>
        <begin position="20"/>
        <end position="96"/>
    </location>
</feature>
<keyword evidence="2" id="KW-0964">Secreted</keyword>
<dbReference type="GO" id="GO:0005576">
    <property type="term" value="C:extracellular region"/>
    <property type="evidence" value="ECO:0007669"/>
    <property type="project" value="UniProtKB-SubCell"/>
</dbReference>
<evidence type="ECO:0000313" key="8">
    <source>
        <dbReference type="EMBL" id="JAV45765.1"/>
    </source>
</evidence>
<dbReference type="AlphaFoldDB" id="A0A1V1WBN5"/>
<keyword evidence="3 5" id="KW-0800">Toxin</keyword>
<keyword evidence="4" id="KW-1015">Disulfide bond</keyword>
<organism evidence="8">
    <name type="scientific">Superstitionia donensis</name>
    <dbReference type="NCBI Taxonomy" id="311983"/>
    <lineage>
        <taxon>Eukaryota</taxon>
        <taxon>Metazoa</taxon>
        <taxon>Ecdysozoa</taxon>
        <taxon>Arthropoda</taxon>
        <taxon>Chelicerata</taxon>
        <taxon>Arachnida</taxon>
        <taxon>Scorpiones</taxon>
        <taxon>Iurida</taxon>
        <taxon>Chactoidea</taxon>
        <taxon>Superstitionidae</taxon>
        <taxon>Superstitionia</taxon>
    </lineage>
</organism>
<name>A0A1V1WBN5_9SCOR</name>
<evidence type="ECO:0000256" key="6">
    <source>
        <dbReference type="SAM" id="SignalP"/>
    </source>
</evidence>